<dbReference type="PANTHER" id="PTHR16305">
    <property type="entry name" value="TESTICULAR SOLUBLE ADENYLYL CYCLASE"/>
    <property type="match status" value="1"/>
</dbReference>
<evidence type="ECO:0000256" key="2">
    <source>
        <dbReference type="ARBA" id="ARBA00022840"/>
    </source>
</evidence>
<dbReference type="RefSeq" id="WP_160850903.1">
    <property type="nucleotide sequence ID" value="NZ_WUWG01000001.1"/>
</dbReference>
<proteinExistence type="predicted"/>
<feature type="domain" description="GGDEF" evidence="5">
    <location>
        <begin position="35"/>
        <end position="180"/>
    </location>
</feature>
<comment type="caution">
    <text evidence="6">The sequence shown here is derived from an EMBL/GenBank/DDBJ whole genome shotgun (WGS) entry which is preliminary data.</text>
</comment>
<dbReference type="PANTHER" id="PTHR16305:SF28">
    <property type="entry name" value="GUANYLATE CYCLASE DOMAIN-CONTAINING PROTEIN"/>
    <property type="match status" value="1"/>
</dbReference>
<evidence type="ECO:0000256" key="3">
    <source>
        <dbReference type="SAM" id="Coils"/>
    </source>
</evidence>
<dbReference type="GO" id="GO:0005524">
    <property type="term" value="F:ATP binding"/>
    <property type="evidence" value="ECO:0007669"/>
    <property type="project" value="UniProtKB-KW"/>
</dbReference>
<dbReference type="PROSITE" id="PS50887">
    <property type="entry name" value="GGDEF"/>
    <property type="match status" value="1"/>
</dbReference>
<evidence type="ECO:0000313" key="7">
    <source>
        <dbReference type="Proteomes" id="UP000436016"/>
    </source>
</evidence>
<dbReference type="GO" id="GO:0005737">
    <property type="term" value="C:cytoplasm"/>
    <property type="evidence" value="ECO:0007669"/>
    <property type="project" value="TreeGrafter"/>
</dbReference>
<dbReference type="AlphaFoldDB" id="A0A6B0THQ0"/>
<gene>
    <name evidence="6" type="ORF">GSH16_00525</name>
</gene>
<feature type="coiled-coil region" evidence="3">
    <location>
        <begin position="623"/>
        <end position="650"/>
    </location>
</feature>
<evidence type="ECO:0000259" key="5">
    <source>
        <dbReference type="PROSITE" id="PS50887"/>
    </source>
</evidence>
<protein>
    <submittedName>
        <fullName evidence="6">AAA family ATPase</fullName>
    </submittedName>
</protein>
<dbReference type="GO" id="GO:0004016">
    <property type="term" value="F:adenylate cyclase activity"/>
    <property type="evidence" value="ECO:0007669"/>
    <property type="project" value="UniProtKB-ARBA"/>
</dbReference>
<dbReference type="Pfam" id="PF00211">
    <property type="entry name" value="Guanylate_cyc"/>
    <property type="match status" value="1"/>
</dbReference>
<dbReference type="InterPro" id="IPR001054">
    <property type="entry name" value="A/G_cyclase"/>
</dbReference>
<sequence length="1021" mass="109073">MTAECPSCSNPVRAEDRFCSICGAKLLNPGRARPRYLTVLFIDLSESTSLTAALGNEAMFDMVSHYQQLCQEVITSAGGYVARFMGDGVLAYFGYPEAVKNSAELAIQAADRVIRAVQAMDVPDGHALNASAGIAAGWTMVGEMHEGKPAQEALAIGDTVNTAARLQALAGAGRVAVAEDIVRKVDPARVTLDAGGTREVKGLSEPLQVWFAHPVERPVDMQDLIGRRGDLARLNAAWDRAAGGAPVLLDVVARGGFGKTTLVREFLRQTVPDGLILELRGLQHRRFQSFAPFRRMIRERLGLHPGDAPTDLAERLAAWAPPAVVPGLSLLLGLDPTPLAPLVRAQRITEALRLLMLELVPDTPSVLFIEDGHWIDQASFDLMRDLVEGLASKPVLILNARRPELMEGFGGDAAETLDLAELDAKDAATMVAHIDADNRLPAEVRDRIVTQARGVPLYLRHITQAVLERPEGGVAQGIPPSLIEALLERFDRVEDAQPLVEAAAVLGGELRSALLAEMIGQPEEVVQGQIAELVRRRLFASGPKGTVTFDHALIQEAVLETLHSRDRRALHGKALAAYHSIDPEGLAAAPGIAAHHLLGAEDFAAAIPALNGASQLSLMSGDLAAAGRLLEQAEGALERLEQGQAREQLEITTRVSQGNLLVQSRGFNDDSVGAAFDRALQLSLKHEAGGLAEFQTAWGIWAHKLVRGDQRDAEVLVERMQAIAEDNPELEVLACSAASVTAFTAGDFALQEKMLARTAALYDLDAHRMQALVYQMDSLQLAQLFGAHGRWITGNYTGFLSLSEKIDRHMAALDLKPLEPYTRIFSKAPHAYGTPPPAALSDILDAMGLAETLGQPFWLLAGSAWASLSRRQLEGGAAALPDQMQAVAMLGGAGLRLTAPIHEAGLALSFIEAGELEDAEAALAPALADCRADQQLCYGPEVLRVAARLCAARGHDAGAKARLDEAAAMAEAQGARAWLARIYADRAALDDRGEADLPDLIGGLHSADMADHPALAALSQG</sequence>
<dbReference type="InterPro" id="IPR029787">
    <property type="entry name" value="Nucleotide_cyclase"/>
</dbReference>
<reference evidence="6 7" key="1">
    <citation type="submission" date="2019-12" db="EMBL/GenBank/DDBJ databases">
        <title>Strain KN286 was isolated from seawater, which was collected from Caroline Seamount in the tropical western Pacific.</title>
        <authorList>
            <person name="Wang Q."/>
        </authorList>
    </citation>
    <scope>NUCLEOTIDE SEQUENCE [LARGE SCALE GENOMIC DNA]</scope>
    <source>
        <strain evidence="6 7">KN286</strain>
    </source>
</reference>
<dbReference type="SUPFAM" id="SSF52540">
    <property type="entry name" value="P-loop containing nucleoside triphosphate hydrolases"/>
    <property type="match status" value="1"/>
</dbReference>
<accession>A0A6B0THQ0</accession>
<dbReference type="InterPro" id="IPR000160">
    <property type="entry name" value="GGDEF_dom"/>
</dbReference>
<dbReference type="InterPro" id="IPR027417">
    <property type="entry name" value="P-loop_NTPase"/>
</dbReference>
<dbReference type="SUPFAM" id="SSF55073">
    <property type="entry name" value="Nucleotide cyclase"/>
    <property type="match status" value="1"/>
</dbReference>
<evidence type="ECO:0000256" key="1">
    <source>
        <dbReference type="ARBA" id="ARBA00022741"/>
    </source>
</evidence>
<keyword evidence="1" id="KW-0547">Nucleotide-binding</keyword>
<dbReference type="Gene3D" id="3.30.70.1230">
    <property type="entry name" value="Nucleotide cyclase"/>
    <property type="match status" value="1"/>
</dbReference>
<dbReference type="Proteomes" id="UP000436016">
    <property type="component" value="Unassembled WGS sequence"/>
</dbReference>
<keyword evidence="2" id="KW-0067">ATP-binding</keyword>
<evidence type="ECO:0000259" key="4">
    <source>
        <dbReference type="PROSITE" id="PS50125"/>
    </source>
</evidence>
<dbReference type="EMBL" id="WUWG01000001">
    <property type="protein sequence ID" value="MXU63910.1"/>
    <property type="molecule type" value="Genomic_DNA"/>
</dbReference>
<evidence type="ECO:0000313" key="6">
    <source>
        <dbReference type="EMBL" id="MXU63910.1"/>
    </source>
</evidence>
<dbReference type="Pfam" id="PF13191">
    <property type="entry name" value="AAA_16"/>
    <property type="match status" value="1"/>
</dbReference>
<organism evidence="6 7">
    <name type="scientific">Oceanomicrobium pacificus</name>
    <dbReference type="NCBI Taxonomy" id="2692916"/>
    <lineage>
        <taxon>Bacteria</taxon>
        <taxon>Pseudomonadati</taxon>
        <taxon>Pseudomonadota</taxon>
        <taxon>Alphaproteobacteria</taxon>
        <taxon>Rhodobacterales</taxon>
        <taxon>Paracoccaceae</taxon>
        <taxon>Oceanomicrobium</taxon>
    </lineage>
</organism>
<name>A0A6B0THQ0_9RHOB</name>
<dbReference type="GO" id="GO:0009190">
    <property type="term" value="P:cyclic nucleotide biosynthetic process"/>
    <property type="evidence" value="ECO:0007669"/>
    <property type="project" value="InterPro"/>
</dbReference>
<dbReference type="SMART" id="SM00044">
    <property type="entry name" value="CYCc"/>
    <property type="match status" value="1"/>
</dbReference>
<dbReference type="CDD" id="cd07302">
    <property type="entry name" value="CHD"/>
    <property type="match status" value="1"/>
</dbReference>
<dbReference type="InterPro" id="IPR041664">
    <property type="entry name" value="AAA_16"/>
</dbReference>
<keyword evidence="7" id="KW-1185">Reference proteome</keyword>
<dbReference type="GO" id="GO:0035556">
    <property type="term" value="P:intracellular signal transduction"/>
    <property type="evidence" value="ECO:0007669"/>
    <property type="project" value="InterPro"/>
</dbReference>
<keyword evidence="3" id="KW-0175">Coiled coil</keyword>
<feature type="domain" description="Guanylate cyclase" evidence="4">
    <location>
        <begin position="38"/>
        <end position="167"/>
    </location>
</feature>
<dbReference type="PROSITE" id="PS50125">
    <property type="entry name" value="GUANYLATE_CYCLASE_2"/>
    <property type="match status" value="1"/>
</dbReference>